<evidence type="ECO:0000259" key="12">
    <source>
        <dbReference type="Pfam" id="PF00391"/>
    </source>
</evidence>
<evidence type="ECO:0000256" key="1">
    <source>
        <dbReference type="ARBA" id="ARBA00001946"/>
    </source>
</evidence>
<evidence type="ECO:0000259" key="14">
    <source>
        <dbReference type="Pfam" id="PF02896"/>
    </source>
</evidence>
<dbReference type="EMBL" id="AEUX02000001">
    <property type="protein sequence ID" value="EHI70720.1"/>
    <property type="molecule type" value="Genomic_DNA"/>
</dbReference>
<dbReference type="EC" id="2.7.9.1" evidence="3"/>
<dbReference type="Gene3D" id="3.50.30.10">
    <property type="entry name" value="Phosphohistidine domain"/>
    <property type="match status" value="1"/>
</dbReference>
<dbReference type="Gene3D" id="1.10.189.10">
    <property type="entry name" value="Pyruvate Phosphate Dikinase, domain 2"/>
    <property type="match status" value="1"/>
</dbReference>
<dbReference type="GO" id="GO:0016301">
    <property type="term" value="F:kinase activity"/>
    <property type="evidence" value="ECO:0007669"/>
    <property type="project" value="UniProtKB-KW"/>
</dbReference>
<dbReference type="InterPro" id="IPR002192">
    <property type="entry name" value="PPDK_AMP/ATP-bd"/>
</dbReference>
<evidence type="ECO:0000256" key="2">
    <source>
        <dbReference type="ARBA" id="ARBA00007837"/>
    </source>
</evidence>
<dbReference type="Pfam" id="PF00391">
    <property type="entry name" value="PEP-utilizers"/>
    <property type="match status" value="1"/>
</dbReference>
<evidence type="ECO:0000259" key="13">
    <source>
        <dbReference type="Pfam" id="PF01326"/>
    </source>
</evidence>
<dbReference type="GO" id="GO:0046872">
    <property type="term" value="F:metal ion binding"/>
    <property type="evidence" value="ECO:0007669"/>
    <property type="project" value="UniProtKB-KW"/>
</dbReference>
<dbReference type="SUPFAM" id="SSF51621">
    <property type="entry name" value="Phosphoenolpyruvate/pyruvate domain"/>
    <property type="match status" value="1"/>
</dbReference>
<evidence type="ECO:0000256" key="10">
    <source>
        <dbReference type="ARBA" id="ARBA00022842"/>
    </source>
</evidence>
<dbReference type="Proteomes" id="UP000003330">
    <property type="component" value="Unassembled WGS sequence"/>
</dbReference>
<evidence type="ECO:0000256" key="9">
    <source>
        <dbReference type="ARBA" id="ARBA00022840"/>
    </source>
</evidence>
<keyword evidence="6" id="KW-0479">Metal-binding</keyword>
<dbReference type="AlphaFoldDB" id="G5K013"/>
<feature type="domain" description="Pyruvate phosphate dikinase AMP/ATP-binding" evidence="13">
    <location>
        <begin position="22"/>
        <end position="69"/>
    </location>
</feature>
<comment type="similarity">
    <text evidence="2">Belongs to the PEP-utilizing enzyme family.</text>
</comment>
<dbReference type="Gene3D" id="3.20.20.60">
    <property type="entry name" value="Phosphoenolpyruvate-binding domains"/>
    <property type="match status" value="1"/>
</dbReference>
<dbReference type="InterPro" id="IPR018274">
    <property type="entry name" value="PEP_util_AS"/>
</dbReference>
<reference evidence="15 16" key="1">
    <citation type="journal article" date="2014" name="Int. J. Syst. Evol. Microbiol.">
        <title>Phylogenomics and the dynamic genome evolution of the genus Streptococcus.</title>
        <authorList>
            <consortium name="The Broad Institute Genome Sequencing Platform"/>
            <person name="Richards V.P."/>
            <person name="Palmer S.R."/>
            <person name="Pavinski Bitar P.D."/>
            <person name="Qin X."/>
            <person name="Weinstock G.M."/>
            <person name="Highlander S.K."/>
            <person name="Town C.D."/>
            <person name="Burne R.A."/>
            <person name="Stanhope M.J."/>
        </authorList>
    </citation>
    <scope>NUCLEOTIDE SEQUENCE [LARGE SCALE GENOMIC DNA]</scope>
    <source>
        <strain evidence="15 16">707-05</strain>
    </source>
</reference>
<dbReference type="Pfam" id="PF01326">
    <property type="entry name" value="PPDK_N"/>
    <property type="match status" value="1"/>
</dbReference>
<dbReference type="eggNOG" id="COG1080">
    <property type="taxonomic scope" value="Bacteria"/>
</dbReference>
<dbReference type="PANTHER" id="PTHR22931:SF9">
    <property type="entry name" value="PYRUVATE, PHOSPHATE DIKINASE 1, CHLOROPLASTIC"/>
    <property type="match status" value="1"/>
</dbReference>
<evidence type="ECO:0000256" key="7">
    <source>
        <dbReference type="ARBA" id="ARBA00022741"/>
    </source>
</evidence>
<comment type="cofactor">
    <cofactor evidence="1">
        <name>Mg(2+)</name>
        <dbReference type="ChEBI" id="CHEBI:18420"/>
    </cofactor>
</comment>
<dbReference type="GO" id="GO:0005524">
    <property type="term" value="F:ATP binding"/>
    <property type="evidence" value="ECO:0007669"/>
    <property type="project" value="UniProtKB-KW"/>
</dbReference>
<feature type="domain" description="PEP-utilising enzyme mobile" evidence="12">
    <location>
        <begin position="143"/>
        <end position="223"/>
    </location>
</feature>
<keyword evidence="5" id="KW-0808">Transferase</keyword>
<evidence type="ECO:0000256" key="5">
    <source>
        <dbReference type="ARBA" id="ARBA00022679"/>
    </source>
</evidence>
<dbReference type="Pfam" id="PF02896">
    <property type="entry name" value="PEP-utilizers_C"/>
    <property type="match status" value="1"/>
</dbReference>
<keyword evidence="15" id="KW-0670">Pyruvate</keyword>
<dbReference type="SUPFAM" id="SSF52009">
    <property type="entry name" value="Phosphohistidine domain"/>
    <property type="match status" value="1"/>
</dbReference>
<dbReference type="InterPro" id="IPR010121">
    <property type="entry name" value="Pyruvate_phosphate_dikinase"/>
</dbReference>
<dbReference type="STRING" id="764299.STRIC_0877"/>
<sequence>MVAGVRTPQSITKLQEDMPSVYQELVKITDLLEKHYQDMQDVEFTVEKGKLYMLQTRSGKRTAKAAIKIAVDLVKAGLISQEEAIQRIEPSQLDQLLHPTFSPKALDKSPVLAKGLPASPGAASGRVYFNAEDVVANSKGGAQAILVRQETSPEDIEGMISAVGILTARGGMTSHAAVVARGMGKPCVAGCSQLRVNELTKTIEIGDLSIKEGDYLSFDGATGAVYLGQLEMTGAQADTDYQELMTWVDQKRQLMVRANADNPRDAQKAIDFGAQGIGLCRTEHMFFEEERIPAVRKMILADNLEDRMEALAQLLPFQRDDFYQLFKVLDGKSCNIRLLDPPLHEFLPHEEQAVEQLANQLSVTVAALKRRISDLAEFNPMLGHRGCRLALTYPEIYQMQVRAIKGAIMAQKEGYRVAPEIMVPLVSTVHELRFLRQLIDECVKEELTKEGIKMAYSVGTMIETPRACVTAD</sequence>
<name>G5K013_9STRE</name>
<feature type="domain" description="PEP-utilising enzyme C-terminal" evidence="14">
    <location>
        <begin position="240"/>
        <end position="472"/>
    </location>
</feature>
<dbReference type="InterPro" id="IPR015813">
    <property type="entry name" value="Pyrv/PenolPyrv_kinase-like_dom"/>
</dbReference>
<evidence type="ECO:0000256" key="11">
    <source>
        <dbReference type="ARBA" id="ARBA00032883"/>
    </source>
</evidence>
<dbReference type="InterPro" id="IPR008279">
    <property type="entry name" value="PEP-util_enz_mobile_dom"/>
</dbReference>
<dbReference type="InterPro" id="IPR000121">
    <property type="entry name" value="PEP_util_C"/>
</dbReference>
<evidence type="ECO:0000256" key="8">
    <source>
        <dbReference type="ARBA" id="ARBA00022777"/>
    </source>
</evidence>
<keyword evidence="8" id="KW-0418">Kinase</keyword>
<keyword evidence="16" id="KW-1185">Reference proteome</keyword>
<dbReference type="PANTHER" id="PTHR22931">
    <property type="entry name" value="PHOSPHOENOLPYRUVATE DIKINASE-RELATED"/>
    <property type="match status" value="1"/>
</dbReference>
<evidence type="ECO:0000256" key="3">
    <source>
        <dbReference type="ARBA" id="ARBA00011994"/>
    </source>
</evidence>
<proteinExistence type="inferred from homology"/>
<evidence type="ECO:0000256" key="4">
    <source>
        <dbReference type="ARBA" id="ARBA00020138"/>
    </source>
</evidence>
<accession>G5K013</accession>
<keyword evidence="10" id="KW-0460">Magnesium</keyword>
<dbReference type="InterPro" id="IPR036637">
    <property type="entry name" value="Phosphohistidine_dom_sf"/>
</dbReference>
<keyword evidence="9" id="KW-0067">ATP-binding</keyword>
<evidence type="ECO:0000313" key="15">
    <source>
        <dbReference type="EMBL" id="EHI70720.1"/>
    </source>
</evidence>
<dbReference type="Gene3D" id="3.30.470.20">
    <property type="entry name" value="ATP-grasp fold, B domain"/>
    <property type="match status" value="1"/>
</dbReference>
<dbReference type="InterPro" id="IPR040442">
    <property type="entry name" value="Pyrv_kinase-like_dom_sf"/>
</dbReference>
<dbReference type="SUPFAM" id="SSF56059">
    <property type="entry name" value="Glutathione synthetase ATP-binding domain-like"/>
    <property type="match status" value="1"/>
</dbReference>
<keyword evidence="7" id="KW-0547">Nucleotide-binding</keyword>
<dbReference type="GO" id="GO:0050242">
    <property type="term" value="F:pyruvate, phosphate dikinase activity"/>
    <property type="evidence" value="ECO:0007669"/>
    <property type="project" value="UniProtKB-EC"/>
</dbReference>
<evidence type="ECO:0000313" key="16">
    <source>
        <dbReference type="Proteomes" id="UP000003330"/>
    </source>
</evidence>
<dbReference type="PROSITE" id="PS00370">
    <property type="entry name" value="PEP_ENZYMES_PHOS_SITE"/>
    <property type="match status" value="1"/>
</dbReference>
<evidence type="ECO:0000256" key="6">
    <source>
        <dbReference type="ARBA" id="ARBA00022723"/>
    </source>
</evidence>
<gene>
    <name evidence="15" type="primary">ppdK</name>
    <name evidence="15" type="ORF">STRIC_0877</name>
</gene>
<comment type="caution">
    <text evidence="15">The sequence shown here is derived from an EMBL/GenBank/DDBJ whole genome shotgun (WGS) entry which is preliminary data.</text>
</comment>
<protein>
    <recommendedName>
        <fullName evidence="4">Pyruvate, phosphate dikinase</fullName>
        <ecNumber evidence="3">2.7.9.1</ecNumber>
    </recommendedName>
    <alternativeName>
        <fullName evidence="11">Pyruvate, orthophosphate dikinase</fullName>
    </alternativeName>
</protein>
<organism evidence="15 16">
    <name type="scientific">Streptococcus ictaluri 707-05</name>
    <dbReference type="NCBI Taxonomy" id="764299"/>
    <lineage>
        <taxon>Bacteria</taxon>
        <taxon>Bacillati</taxon>
        <taxon>Bacillota</taxon>
        <taxon>Bacilli</taxon>
        <taxon>Lactobacillales</taxon>
        <taxon>Streptococcaceae</taxon>
        <taxon>Streptococcus</taxon>
    </lineage>
</organism>